<keyword evidence="6" id="KW-1185">Reference proteome</keyword>
<reference evidence="5 6" key="1">
    <citation type="submission" date="2014-05" db="EMBL/GenBank/DDBJ databases">
        <authorList>
            <person name="Rizzardi K."/>
            <person name="Winiecka-Krusnell J."/>
            <person name="Ramliden M."/>
            <person name="Alm E."/>
            <person name="Andersson S."/>
            <person name="Byfors S."/>
        </authorList>
    </citation>
    <scope>NUCLEOTIDE SEQUENCE [LARGE SCALE GENOMIC DNA]</scope>
    <source>
        <strain evidence="5 6">LEGN</strain>
    </source>
</reference>
<organism evidence="5 6">
    <name type="scientific">Legionella norrlandica</name>
    <dbReference type="NCBI Taxonomy" id="1498499"/>
    <lineage>
        <taxon>Bacteria</taxon>
        <taxon>Pseudomonadati</taxon>
        <taxon>Pseudomonadota</taxon>
        <taxon>Gammaproteobacteria</taxon>
        <taxon>Legionellales</taxon>
        <taxon>Legionellaceae</taxon>
        <taxon>Legionella</taxon>
    </lineage>
</organism>
<dbReference type="OrthoDB" id="9807069at2"/>
<comment type="caution">
    <text evidence="5">The sequence shown here is derived from an EMBL/GenBank/DDBJ whole genome shotgun (WGS) entry which is preliminary data.</text>
</comment>
<evidence type="ECO:0000256" key="1">
    <source>
        <dbReference type="ARBA" id="ARBA00023015"/>
    </source>
</evidence>
<dbReference type="EMBL" id="JNCF01000089">
    <property type="protein sequence ID" value="KGP62242.1"/>
    <property type="molecule type" value="Genomic_DNA"/>
</dbReference>
<evidence type="ECO:0000313" key="6">
    <source>
        <dbReference type="Proteomes" id="UP000054422"/>
    </source>
</evidence>
<name>A0A0A2SNC3_9GAMM</name>
<dbReference type="PANTHER" id="PTHR33204:SF37">
    <property type="entry name" value="HTH-TYPE TRANSCRIPTIONAL REGULATOR YODB"/>
    <property type="match status" value="1"/>
</dbReference>
<dbReference type="InterPro" id="IPR036388">
    <property type="entry name" value="WH-like_DNA-bd_sf"/>
</dbReference>
<gene>
    <name evidence="5" type="ORF">EP47_01460</name>
</gene>
<dbReference type="Gene3D" id="1.10.10.10">
    <property type="entry name" value="Winged helix-like DNA-binding domain superfamily/Winged helix DNA-binding domain"/>
    <property type="match status" value="1"/>
</dbReference>
<dbReference type="InterPro" id="IPR002577">
    <property type="entry name" value="HTH_HxlR"/>
</dbReference>
<evidence type="ECO:0000259" key="4">
    <source>
        <dbReference type="PROSITE" id="PS51118"/>
    </source>
</evidence>
<evidence type="ECO:0000256" key="3">
    <source>
        <dbReference type="ARBA" id="ARBA00023163"/>
    </source>
</evidence>
<dbReference type="GO" id="GO:0003677">
    <property type="term" value="F:DNA binding"/>
    <property type="evidence" value="ECO:0007669"/>
    <property type="project" value="UniProtKB-KW"/>
</dbReference>
<feature type="domain" description="HTH hxlR-type" evidence="4">
    <location>
        <begin position="13"/>
        <end position="111"/>
    </location>
</feature>
<sequence>MLHSRYSVYSEKCPSRNVLEGISDKWSILVINLLSSKVYRFGELKREIGGISPKMLTQTLLKLERYGFVERRSYPVLPMKVEYSLTNLGKELSAILVLLTSWTETNMSQIIKAEEGFIKEREMNCLFKPSHQSLLP</sequence>
<dbReference type="Proteomes" id="UP000054422">
    <property type="component" value="Unassembled WGS sequence"/>
</dbReference>
<dbReference type="AlphaFoldDB" id="A0A0A2SNC3"/>
<dbReference type="PROSITE" id="PS51118">
    <property type="entry name" value="HTH_HXLR"/>
    <property type="match status" value="1"/>
</dbReference>
<keyword evidence="1" id="KW-0805">Transcription regulation</keyword>
<dbReference type="Pfam" id="PF01638">
    <property type="entry name" value="HxlR"/>
    <property type="match status" value="1"/>
</dbReference>
<dbReference type="PANTHER" id="PTHR33204">
    <property type="entry name" value="TRANSCRIPTIONAL REGULATOR, MARR FAMILY"/>
    <property type="match status" value="1"/>
</dbReference>
<proteinExistence type="predicted"/>
<dbReference type="InterPro" id="IPR036390">
    <property type="entry name" value="WH_DNA-bd_sf"/>
</dbReference>
<dbReference type="SUPFAM" id="SSF46785">
    <property type="entry name" value="Winged helix' DNA-binding domain"/>
    <property type="match status" value="1"/>
</dbReference>
<keyword evidence="2" id="KW-0238">DNA-binding</keyword>
<evidence type="ECO:0000256" key="2">
    <source>
        <dbReference type="ARBA" id="ARBA00023125"/>
    </source>
</evidence>
<keyword evidence="3" id="KW-0804">Transcription</keyword>
<dbReference type="RefSeq" id="WP_052117692.1">
    <property type="nucleotide sequence ID" value="NZ_JNCF01000089.1"/>
</dbReference>
<accession>A0A0A2SNC3</accession>
<protein>
    <submittedName>
        <fullName evidence="5">HxlR family transcriptional regulator</fullName>
    </submittedName>
</protein>
<evidence type="ECO:0000313" key="5">
    <source>
        <dbReference type="EMBL" id="KGP62242.1"/>
    </source>
</evidence>